<accession>A0A4R1B9J0</accession>
<dbReference type="AlphaFoldDB" id="A0A4R1B9J0"/>
<dbReference type="SUPFAM" id="SSF52540">
    <property type="entry name" value="P-loop containing nucleoside triphosphate hydrolases"/>
    <property type="match status" value="1"/>
</dbReference>
<dbReference type="RefSeq" id="WP_131449775.1">
    <property type="nucleotide sequence ID" value="NZ_SJZI01000044.1"/>
</dbReference>
<dbReference type="EMBL" id="SJZI01000044">
    <property type="protein sequence ID" value="TCJ13574.1"/>
    <property type="molecule type" value="Genomic_DNA"/>
</dbReference>
<dbReference type="InterPro" id="IPR017026">
    <property type="entry name" value="ImuA"/>
</dbReference>
<evidence type="ECO:0000313" key="1">
    <source>
        <dbReference type="EMBL" id="TCJ13574.1"/>
    </source>
</evidence>
<protein>
    <submittedName>
        <fullName evidence="1">Error-prone repair protein ImuA</fullName>
    </submittedName>
</protein>
<keyword evidence="2" id="KW-1185">Reference proteome</keyword>
<sequence>MPAKAEIFDRLRKEMLQLQGFRAPLAAGGDPLGLGRINSAFPNGVFPQAAVHEFVCAAPEEGAATSAFITGLLSGIMKEGGAVLWAGTGRRVYPPALRAFGVRPERVLFLDLKKEKDVCWALGEALRCGALSAVVGELKDLDFTGSRRFQLAIESSGVPCFLLRRNARAAATTAVARWRVAPLQSVPEEGLPGIGHPRWRVQLLKARNGRPGSWDVEWRGGAFREVLQQVAPVARLHRKAG</sequence>
<dbReference type="InterPro" id="IPR027417">
    <property type="entry name" value="P-loop_NTPase"/>
</dbReference>
<dbReference type="Gene3D" id="3.40.50.300">
    <property type="entry name" value="P-loop containing nucleotide triphosphate hydrolases"/>
    <property type="match status" value="1"/>
</dbReference>
<gene>
    <name evidence="1" type="ORF">EPD60_12310</name>
</gene>
<dbReference type="OrthoDB" id="836928at2"/>
<evidence type="ECO:0000313" key="2">
    <source>
        <dbReference type="Proteomes" id="UP000295334"/>
    </source>
</evidence>
<organism evidence="1 2">
    <name type="scientific">Flaviaesturariibacter flavus</name>
    <dbReference type="NCBI Taxonomy" id="2502780"/>
    <lineage>
        <taxon>Bacteria</taxon>
        <taxon>Pseudomonadati</taxon>
        <taxon>Bacteroidota</taxon>
        <taxon>Chitinophagia</taxon>
        <taxon>Chitinophagales</taxon>
        <taxon>Chitinophagaceae</taxon>
        <taxon>Flaviaestuariibacter</taxon>
    </lineage>
</organism>
<reference evidence="1 2" key="1">
    <citation type="submission" date="2019-03" db="EMBL/GenBank/DDBJ databases">
        <authorList>
            <person name="Kim M.K.M."/>
        </authorList>
    </citation>
    <scope>NUCLEOTIDE SEQUENCE [LARGE SCALE GENOMIC DNA]</scope>
    <source>
        <strain evidence="1 2">17J68-12</strain>
    </source>
</reference>
<dbReference type="Proteomes" id="UP000295334">
    <property type="component" value="Unassembled WGS sequence"/>
</dbReference>
<proteinExistence type="predicted"/>
<dbReference type="PIRSF" id="PIRSF034285">
    <property type="entry name" value="UCP034285"/>
    <property type="match status" value="1"/>
</dbReference>
<name>A0A4R1B9J0_9BACT</name>
<comment type="caution">
    <text evidence="1">The sequence shown here is derived from an EMBL/GenBank/DDBJ whole genome shotgun (WGS) entry which is preliminary data.</text>
</comment>